<dbReference type="EnsemblMetazoa" id="CapteT211584">
    <property type="protein sequence ID" value="CapteP211584"/>
    <property type="gene ID" value="CapteG211584"/>
</dbReference>
<gene>
    <name evidence="3" type="ORF">CAPTEDRAFT_211584</name>
</gene>
<proteinExistence type="predicted"/>
<feature type="chain" id="PRO_5008787373" description="Apple domain-containing protein" evidence="1">
    <location>
        <begin position="22"/>
        <end position="209"/>
    </location>
</feature>
<evidence type="ECO:0000259" key="2">
    <source>
        <dbReference type="PROSITE" id="PS50948"/>
    </source>
</evidence>
<evidence type="ECO:0000256" key="1">
    <source>
        <dbReference type="SAM" id="SignalP"/>
    </source>
</evidence>
<dbReference type="PROSITE" id="PS50948">
    <property type="entry name" value="PAN"/>
    <property type="match status" value="1"/>
</dbReference>
<accession>R7TV63</accession>
<organism evidence="3">
    <name type="scientific">Capitella teleta</name>
    <name type="common">Polychaete worm</name>
    <dbReference type="NCBI Taxonomy" id="283909"/>
    <lineage>
        <taxon>Eukaryota</taxon>
        <taxon>Metazoa</taxon>
        <taxon>Spiralia</taxon>
        <taxon>Lophotrochozoa</taxon>
        <taxon>Annelida</taxon>
        <taxon>Polychaeta</taxon>
        <taxon>Sedentaria</taxon>
        <taxon>Scolecida</taxon>
        <taxon>Capitellidae</taxon>
        <taxon>Capitella</taxon>
    </lineage>
</organism>
<dbReference type="AlphaFoldDB" id="R7TV63"/>
<evidence type="ECO:0000313" key="5">
    <source>
        <dbReference type="Proteomes" id="UP000014760"/>
    </source>
</evidence>
<feature type="domain" description="Apple" evidence="2">
    <location>
        <begin position="55"/>
        <end position="127"/>
    </location>
</feature>
<dbReference type="EMBL" id="AMQN01011880">
    <property type="status" value="NOT_ANNOTATED_CDS"/>
    <property type="molecule type" value="Genomic_DNA"/>
</dbReference>
<evidence type="ECO:0000313" key="4">
    <source>
        <dbReference type="EnsemblMetazoa" id="CapteP211584"/>
    </source>
</evidence>
<keyword evidence="1" id="KW-0732">Signal</keyword>
<sequence length="209" mass="23617">MNSSCHLVIVAVFVAFSTVQASRSGDLRDATERLTISQAETAATRLHRRSTLQTCDRFVYYANYLSYLGGELVRVGDGYSAEECQQACLSTTSFTCTAVQIHKPAECFVTGNRLRDDFFSVHYHRTCQHGPNCFAPMEGKTAGFVSFLSIPHYLRASHQGQALYCMAHCEQMDACVGFDLPRHRNTVRCAFMEMNMLPHAHFDLYMRRC</sequence>
<reference evidence="3 5" key="2">
    <citation type="journal article" date="2013" name="Nature">
        <title>Insights into bilaterian evolution from three spiralian genomes.</title>
        <authorList>
            <person name="Simakov O."/>
            <person name="Marletaz F."/>
            <person name="Cho S.J."/>
            <person name="Edsinger-Gonzales E."/>
            <person name="Havlak P."/>
            <person name="Hellsten U."/>
            <person name="Kuo D.H."/>
            <person name="Larsson T."/>
            <person name="Lv J."/>
            <person name="Arendt D."/>
            <person name="Savage R."/>
            <person name="Osoegawa K."/>
            <person name="de Jong P."/>
            <person name="Grimwood J."/>
            <person name="Chapman J.A."/>
            <person name="Shapiro H."/>
            <person name="Aerts A."/>
            <person name="Otillar R.P."/>
            <person name="Terry A.Y."/>
            <person name="Boore J.L."/>
            <person name="Grigoriev I.V."/>
            <person name="Lindberg D.R."/>
            <person name="Seaver E.C."/>
            <person name="Weisblat D.A."/>
            <person name="Putnam N.H."/>
            <person name="Rokhsar D.S."/>
        </authorList>
    </citation>
    <scope>NUCLEOTIDE SEQUENCE</scope>
    <source>
        <strain evidence="3 5">I ESC-2004</strain>
    </source>
</reference>
<dbReference type="Proteomes" id="UP000014760">
    <property type="component" value="Unassembled WGS sequence"/>
</dbReference>
<dbReference type="OrthoDB" id="6312346at2759"/>
<reference evidence="5" key="1">
    <citation type="submission" date="2012-12" db="EMBL/GenBank/DDBJ databases">
        <authorList>
            <person name="Hellsten U."/>
            <person name="Grimwood J."/>
            <person name="Chapman J.A."/>
            <person name="Shapiro H."/>
            <person name="Aerts A."/>
            <person name="Otillar R.P."/>
            <person name="Terry A.Y."/>
            <person name="Boore J.L."/>
            <person name="Simakov O."/>
            <person name="Marletaz F."/>
            <person name="Cho S.-J."/>
            <person name="Edsinger-Gonzales E."/>
            <person name="Havlak P."/>
            <person name="Kuo D.-H."/>
            <person name="Larsson T."/>
            <person name="Lv J."/>
            <person name="Arendt D."/>
            <person name="Savage R."/>
            <person name="Osoegawa K."/>
            <person name="de Jong P."/>
            <person name="Lindberg D.R."/>
            <person name="Seaver E.C."/>
            <person name="Weisblat D.A."/>
            <person name="Putnam N.H."/>
            <person name="Grigoriev I.V."/>
            <person name="Rokhsar D.S."/>
        </authorList>
    </citation>
    <scope>NUCLEOTIDE SEQUENCE</scope>
    <source>
        <strain evidence="5">I ESC-2004</strain>
    </source>
</reference>
<evidence type="ECO:0000313" key="3">
    <source>
        <dbReference type="EMBL" id="ELT95336.1"/>
    </source>
</evidence>
<feature type="signal peptide" evidence="1">
    <location>
        <begin position="1"/>
        <end position="21"/>
    </location>
</feature>
<name>R7TV63_CAPTE</name>
<protein>
    <recommendedName>
        <fullName evidence="2">Apple domain-containing protein</fullName>
    </recommendedName>
</protein>
<keyword evidence="5" id="KW-1185">Reference proteome</keyword>
<reference evidence="4" key="3">
    <citation type="submission" date="2015-06" db="UniProtKB">
        <authorList>
            <consortium name="EnsemblMetazoa"/>
        </authorList>
    </citation>
    <scope>IDENTIFICATION</scope>
</reference>
<dbReference type="EMBL" id="KB309157">
    <property type="protein sequence ID" value="ELT95336.1"/>
    <property type="molecule type" value="Genomic_DNA"/>
</dbReference>
<dbReference type="InterPro" id="IPR003609">
    <property type="entry name" value="Pan_app"/>
</dbReference>
<dbReference type="HOGENOM" id="CLU_1316535_0_0_1"/>